<dbReference type="Proteomes" id="UP000019487">
    <property type="component" value="Unassembled WGS sequence"/>
</dbReference>
<keyword evidence="2" id="KW-1185">Reference proteome</keyword>
<sequence>MEKVHEKHQKRHTFMESLGENTQDSFFELKAARSSPGYTQIGLVKRTLAGVANDNLRSILLLAAIKVEAIHIPGIDNELADALSISKHELIANWCPHCGINAKATETGEEKKAHTHVFTDLNELEKGEWDFAFFRREKLRNWADESEERVCWTIEVDANVVKGVESEIGIVEILDQKDSTGERGDKTAMGNELKELTDNNREEKCISDEKEKIAKEKVLKY</sequence>
<dbReference type="HOGENOM" id="CLU_1251318_0_0_1"/>
<dbReference type="EMBL" id="AYSA01000422">
    <property type="protein sequence ID" value="ESZ92132.1"/>
    <property type="molecule type" value="Genomic_DNA"/>
</dbReference>
<evidence type="ECO:0000313" key="1">
    <source>
        <dbReference type="EMBL" id="ESZ92132.1"/>
    </source>
</evidence>
<dbReference type="AlphaFoldDB" id="W9C5U5"/>
<gene>
    <name evidence="1" type="ORF">SBOR_7479</name>
</gene>
<accession>W9C5U5</accession>
<name>W9C5U5_SCLBF</name>
<evidence type="ECO:0000313" key="2">
    <source>
        <dbReference type="Proteomes" id="UP000019487"/>
    </source>
</evidence>
<organism evidence="1 2">
    <name type="scientific">Sclerotinia borealis (strain F-4128)</name>
    <dbReference type="NCBI Taxonomy" id="1432307"/>
    <lineage>
        <taxon>Eukaryota</taxon>
        <taxon>Fungi</taxon>
        <taxon>Dikarya</taxon>
        <taxon>Ascomycota</taxon>
        <taxon>Pezizomycotina</taxon>
        <taxon>Leotiomycetes</taxon>
        <taxon>Helotiales</taxon>
        <taxon>Sclerotiniaceae</taxon>
        <taxon>Sclerotinia</taxon>
    </lineage>
</organism>
<comment type="caution">
    <text evidence="1">The sequence shown here is derived from an EMBL/GenBank/DDBJ whole genome shotgun (WGS) entry which is preliminary data.</text>
</comment>
<reference evidence="1 2" key="1">
    <citation type="journal article" date="2014" name="Genome Announc.">
        <title>Draft genome sequence of Sclerotinia borealis, a psychrophilic plant pathogenic fungus.</title>
        <authorList>
            <person name="Mardanov A.V."/>
            <person name="Beletsky A.V."/>
            <person name="Kadnikov V.V."/>
            <person name="Ignatov A.N."/>
            <person name="Ravin N.V."/>
        </authorList>
    </citation>
    <scope>NUCLEOTIDE SEQUENCE [LARGE SCALE GENOMIC DNA]</scope>
    <source>
        <strain evidence="2">F-4157</strain>
    </source>
</reference>
<dbReference type="OrthoDB" id="1044435at2759"/>
<proteinExistence type="predicted"/>
<protein>
    <submittedName>
        <fullName evidence="1">Uncharacterized protein</fullName>
    </submittedName>
</protein>